<evidence type="ECO:0000313" key="2">
    <source>
        <dbReference type="EMBL" id="KAF7575155.1"/>
    </source>
</evidence>
<evidence type="ECO:0000313" key="4">
    <source>
        <dbReference type="Proteomes" id="UP000245464"/>
    </source>
</evidence>
<feature type="compositionally biased region" description="Acidic residues" evidence="1">
    <location>
        <begin position="1"/>
        <end position="11"/>
    </location>
</feature>
<name>A0A2W1CWN9_9PLEO</name>
<dbReference type="AlphaFoldDB" id="A0A2W1CWN9"/>
<evidence type="ECO:0000256" key="1">
    <source>
        <dbReference type="SAM" id="MobiDB-lite"/>
    </source>
</evidence>
<sequence>MDIWNDPDDEIPTANADTPMTDNESPTASTVGLGSPPVSSDSSNSSELRPPLRKSPLTQDQIDRIALYILCSEYVSATENKIVDIQVHIGRECDQPGAKGLKKDLAKAQSTLHKLKEEKKRNVCALSQEQERLKKSVGEGAELAKKQLKEIDVYLERVKTRPCLR</sequence>
<reference evidence="3" key="2">
    <citation type="submission" date="2021-05" db="EMBL/GenBank/DDBJ databases">
        <authorList>
            <person name="Moolhuijzen P.M."/>
            <person name="Moffat C.S."/>
        </authorList>
    </citation>
    <scope>NUCLEOTIDE SEQUENCE</scope>
    <source>
        <strain evidence="3">86-124</strain>
    </source>
</reference>
<organism evidence="2 4">
    <name type="scientific">Pyrenophora tritici-repentis</name>
    <dbReference type="NCBI Taxonomy" id="45151"/>
    <lineage>
        <taxon>Eukaryota</taxon>
        <taxon>Fungi</taxon>
        <taxon>Dikarya</taxon>
        <taxon>Ascomycota</taxon>
        <taxon>Pezizomycotina</taxon>
        <taxon>Dothideomycetes</taxon>
        <taxon>Pleosporomycetidae</taxon>
        <taxon>Pleosporales</taxon>
        <taxon>Pleosporineae</taxon>
        <taxon>Pleosporaceae</taxon>
        <taxon>Pyrenophora</taxon>
    </lineage>
</organism>
<evidence type="ECO:0000313" key="5">
    <source>
        <dbReference type="Proteomes" id="UP000249757"/>
    </source>
</evidence>
<feature type="compositionally biased region" description="Polar residues" evidence="1">
    <location>
        <begin position="15"/>
        <end position="32"/>
    </location>
</feature>
<feature type="region of interest" description="Disordered" evidence="1">
    <location>
        <begin position="1"/>
        <end position="56"/>
    </location>
</feature>
<keyword evidence="5" id="KW-1185">Reference proteome</keyword>
<dbReference type="EMBL" id="NQIK02000002">
    <property type="protein sequence ID" value="KAF7575155.1"/>
    <property type="molecule type" value="Genomic_DNA"/>
</dbReference>
<reference evidence="5" key="4">
    <citation type="journal article" date="2022" name="Microb. Genom.">
        <title>A global pangenome for the wheat fungal pathogen Pyrenophora tritici-repentis and prediction of effector protein structural homology.</title>
        <authorList>
            <person name="Moolhuijzen P.M."/>
            <person name="See P.T."/>
            <person name="Shi G."/>
            <person name="Powell H.R."/>
            <person name="Cockram J."/>
            <person name="Jorgensen L.N."/>
            <person name="Benslimane H."/>
            <person name="Strelkov S.E."/>
            <person name="Turner J."/>
            <person name="Liu Z."/>
            <person name="Moffat C.S."/>
        </authorList>
    </citation>
    <scope>NUCLEOTIDE SEQUENCE [LARGE SCALE GENOMIC DNA]</scope>
</reference>
<feature type="compositionally biased region" description="Low complexity" evidence="1">
    <location>
        <begin position="35"/>
        <end position="49"/>
    </location>
</feature>
<gene>
    <name evidence="3" type="ORF">Ptr86124_006420</name>
    <name evidence="2" type="ORF">PtrM4_067790</name>
</gene>
<dbReference type="Proteomes" id="UP000249757">
    <property type="component" value="Unassembled WGS sequence"/>
</dbReference>
<evidence type="ECO:0000313" key="3">
    <source>
        <dbReference type="EMBL" id="KAI1515097.1"/>
    </source>
</evidence>
<dbReference type="OMA" id="HIGRECD"/>
<accession>A0A2W1CWN9</accession>
<reference evidence="2 4" key="1">
    <citation type="journal article" date="2018" name="BMC Genomics">
        <title>Comparative genomics of the wheat fungal pathogen Pyrenophora tritici-repentis reveals chromosomal variations and genome plasticity.</title>
        <authorList>
            <person name="Moolhuijzen P."/>
            <person name="See P.T."/>
            <person name="Hane J.K."/>
            <person name="Shi G."/>
            <person name="Liu Z."/>
            <person name="Oliver R.P."/>
            <person name="Moffat C.S."/>
        </authorList>
    </citation>
    <scope>NUCLEOTIDE SEQUENCE [LARGE SCALE GENOMIC DNA]</scope>
    <source>
        <strain evidence="2">M4</strain>
    </source>
</reference>
<dbReference type="EMBL" id="NRDI02000007">
    <property type="protein sequence ID" value="KAI1515097.1"/>
    <property type="molecule type" value="Genomic_DNA"/>
</dbReference>
<protein>
    <submittedName>
        <fullName evidence="2">Uncharacterized protein</fullName>
    </submittedName>
</protein>
<dbReference type="OrthoDB" id="3695539at2759"/>
<reference evidence="3" key="3">
    <citation type="journal article" date="2022" name="bioRxiv">
        <title>A global pangenome for the wheat fungal pathogen Pyrenophora tritici-repentis and prediction of effector protein structural homology.</title>
        <authorList>
            <person name="Moolhuijzen P."/>
            <person name="See P.T."/>
            <person name="Shi G."/>
            <person name="Powell H.R."/>
            <person name="Cockram J."/>
            <person name="Jorgensen L.N."/>
            <person name="Benslimane H."/>
            <person name="Strelkov S.E."/>
            <person name="Turner J."/>
            <person name="Liu Z."/>
            <person name="Moffat C.S."/>
        </authorList>
    </citation>
    <scope>NUCLEOTIDE SEQUENCE</scope>
    <source>
        <strain evidence="3">86-124</strain>
    </source>
</reference>
<comment type="caution">
    <text evidence="2">The sequence shown here is derived from an EMBL/GenBank/DDBJ whole genome shotgun (WGS) entry which is preliminary data.</text>
</comment>
<dbReference type="Proteomes" id="UP000245464">
    <property type="component" value="Chromosome 2"/>
</dbReference>
<proteinExistence type="predicted"/>